<comment type="caution">
    <text evidence="2">The sequence shown here is derived from an EMBL/GenBank/DDBJ whole genome shotgun (WGS) entry which is preliminary data.</text>
</comment>
<dbReference type="SUPFAM" id="SSF54637">
    <property type="entry name" value="Thioesterase/thiol ester dehydrase-isomerase"/>
    <property type="match status" value="1"/>
</dbReference>
<dbReference type="InterPro" id="IPR002539">
    <property type="entry name" value="MaoC-like_dom"/>
</dbReference>
<feature type="domain" description="MaoC-like" evidence="1">
    <location>
        <begin position="19"/>
        <end position="122"/>
    </location>
</feature>
<dbReference type="PANTHER" id="PTHR43664">
    <property type="entry name" value="MONOAMINE OXIDASE-RELATED"/>
    <property type="match status" value="1"/>
</dbReference>
<evidence type="ECO:0000259" key="1">
    <source>
        <dbReference type="Pfam" id="PF01575"/>
    </source>
</evidence>
<proteinExistence type="predicted"/>
<dbReference type="RefSeq" id="WP_307403179.1">
    <property type="nucleotide sequence ID" value="NZ_JAUSUX010000023.1"/>
</dbReference>
<evidence type="ECO:0000313" key="2">
    <source>
        <dbReference type="EMBL" id="MDQ0287315.1"/>
    </source>
</evidence>
<dbReference type="Pfam" id="PF01575">
    <property type="entry name" value="MaoC_dehydratas"/>
    <property type="match status" value="1"/>
</dbReference>
<reference evidence="2 3" key="1">
    <citation type="submission" date="2023-07" db="EMBL/GenBank/DDBJ databases">
        <title>Genomic Encyclopedia of Type Strains, Phase IV (KMG-IV): sequencing the most valuable type-strain genomes for metagenomic binning, comparative biology and taxonomic classification.</title>
        <authorList>
            <person name="Goeker M."/>
        </authorList>
    </citation>
    <scope>NUCLEOTIDE SEQUENCE [LARGE SCALE GENOMIC DNA]</scope>
    <source>
        <strain evidence="2 3">DSM 12396</strain>
    </source>
</reference>
<dbReference type="EMBL" id="JAUSUX010000023">
    <property type="protein sequence ID" value="MDQ0287315.1"/>
    <property type="molecule type" value="Genomic_DNA"/>
</dbReference>
<gene>
    <name evidence="2" type="ORF">J2Z49_002436</name>
</gene>
<dbReference type="InterPro" id="IPR029069">
    <property type="entry name" value="HotDog_dom_sf"/>
</dbReference>
<protein>
    <submittedName>
        <fullName evidence="2">Acyl dehydratase</fullName>
    </submittedName>
</protein>
<dbReference type="InterPro" id="IPR052342">
    <property type="entry name" value="MCH/BMMD"/>
</dbReference>
<accession>A0ABU0B3L8</accession>
<evidence type="ECO:0000313" key="3">
    <source>
        <dbReference type="Proteomes" id="UP001225644"/>
    </source>
</evidence>
<dbReference type="PANTHER" id="PTHR43664:SF1">
    <property type="entry name" value="BETA-METHYLMALYL-COA DEHYDRATASE"/>
    <property type="match status" value="1"/>
</dbReference>
<dbReference type="Gene3D" id="3.10.129.10">
    <property type="entry name" value="Hotdog Thioesterase"/>
    <property type="match status" value="1"/>
</dbReference>
<name>A0ABU0B3L8_9FIRM</name>
<keyword evidence="3" id="KW-1185">Reference proteome</keyword>
<sequence length="148" mass="16579">MASERLFFEDLNMGDEAESAGRTITEADVVNFAGLSGDFNALHMDAEFAKKTIFGERVAHGMCVTSIATGLWFTMPRLATMAFLGLEDWRFVKPVKFGDTIKVRRKVAGKKETRPDRGIVTFDIEVINQNGEVVQQGKWNMMVQKKQG</sequence>
<organism evidence="2 3">
    <name type="scientific">Desulfofundulus luciae</name>
    <dbReference type="NCBI Taxonomy" id="74702"/>
    <lineage>
        <taxon>Bacteria</taxon>
        <taxon>Bacillati</taxon>
        <taxon>Bacillota</taxon>
        <taxon>Clostridia</taxon>
        <taxon>Eubacteriales</taxon>
        <taxon>Peptococcaceae</taxon>
        <taxon>Desulfofundulus</taxon>
    </lineage>
</organism>
<dbReference type="Proteomes" id="UP001225644">
    <property type="component" value="Unassembled WGS sequence"/>
</dbReference>